<dbReference type="RefSeq" id="WP_006300940.1">
    <property type="nucleotide sequence ID" value="NZ_CM001022.1"/>
</dbReference>
<dbReference type="STRING" id="584708.Apau_1317"/>
<protein>
    <submittedName>
        <fullName evidence="1">Uncharacterized protein</fullName>
    </submittedName>
</protein>
<dbReference type="Proteomes" id="UP000005096">
    <property type="component" value="Chromosome"/>
</dbReference>
<proteinExistence type="predicted"/>
<dbReference type="AlphaFoldDB" id="E3CYW0"/>
<accession>E3CYW0</accession>
<evidence type="ECO:0000313" key="1">
    <source>
        <dbReference type="EMBL" id="EFQ23738.1"/>
    </source>
</evidence>
<sequence length="169" mass="18511">MRRIQIQPLWLLAMLLLLLVGGAQGLLLREARSSQTQVAELNLQCSALNYANEQQTLRVAGLKEAQTVLSGVRYRPFENAVGLYSFLDELIKVHGLERGNVIPVPASPGRFSVQVEVTGDYYGLVKTLGALRQEERALRVEALNVDALSGDRVKGTLTLGTLMKEVPAP</sequence>
<evidence type="ECO:0000313" key="2">
    <source>
        <dbReference type="Proteomes" id="UP000005096"/>
    </source>
</evidence>
<dbReference type="EMBL" id="CM001022">
    <property type="protein sequence ID" value="EFQ23738.1"/>
    <property type="molecule type" value="Genomic_DNA"/>
</dbReference>
<reference evidence="1 2" key="1">
    <citation type="journal article" date="2010" name="Stand. Genomic Sci.">
        <title>Non-contiguous finished genome sequence of Aminomonas paucivorans type strain (GLU-3).</title>
        <authorList>
            <person name="Pitluck S."/>
            <person name="Yasawong M."/>
            <person name="Held B."/>
            <person name="Lapidus A."/>
            <person name="Nolan M."/>
            <person name="Copeland A."/>
            <person name="Lucas S."/>
            <person name="Del Rio T.G."/>
            <person name="Tice H."/>
            <person name="Cheng J.F."/>
            <person name="Chertkov O."/>
            <person name="Goodwin L."/>
            <person name="Tapia R."/>
            <person name="Han C."/>
            <person name="Liolios K."/>
            <person name="Ivanova N."/>
            <person name="Mavromatis K."/>
            <person name="Ovchinnikova G."/>
            <person name="Pati A."/>
            <person name="Chen A."/>
            <person name="Palaniappan K."/>
            <person name="Land M."/>
            <person name="Hauser L."/>
            <person name="Chang Y.J."/>
            <person name="Jeffries C.D."/>
            <person name="Pukall R."/>
            <person name="Spring S."/>
            <person name="Rohde M."/>
            <person name="Sikorski J."/>
            <person name="Goker M."/>
            <person name="Woyke T."/>
            <person name="Bristow J."/>
            <person name="Eisen J.A."/>
            <person name="Markowitz V."/>
            <person name="Hugenholtz P."/>
            <person name="Kyrpides N.C."/>
            <person name="Klenk H.P."/>
        </authorList>
    </citation>
    <scope>NUCLEOTIDE SEQUENCE [LARGE SCALE GENOMIC DNA]</scope>
    <source>
        <strain evidence="1 2">DSM 12260</strain>
    </source>
</reference>
<dbReference type="OrthoDB" id="9840932at2"/>
<name>E3CYW0_9BACT</name>
<dbReference type="PaxDb" id="584708-Apau_1317"/>
<organism evidence="1 2">
    <name type="scientific">Aminomonas paucivorans DSM 12260</name>
    <dbReference type="NCBI Taxonomy" id="584708"/>
    <lineage>
        <taxon>Bacteria</taxon>
        <taxon>Thermotogati</taxon>
        <taxon>Synergistota</taxon>
        <taxon>Synergistia</taxon>
        <taxon>Synergistales</taxon>
        <taxon>Synergistaceae</taxon>
        <taxon>Aminomonas</taxon>
    </lineage>
</organism>
<gene>
    <name evidence="1" type="ORF">Apau_1317</name>
</gene>
<dbReference type="HOGENOM" id="CLU_1569918_0_0_0"/>
<dbReference type="eggNOG" id="ENOG5034716">
    <property type="taxonomic scope" value="Bacteria"/>
</dbReference>
<keyword evidence="2" id="KW-1185">Reference proteome</keyword>